<evidence type="ECO:0000313" key="4">
    <source>
        <dbReference type="Proteomes" id="UP000503096"/>
    </source>
</evidence>
<dbReference type="AlphaFoldDB" id="A0A6M4H3Z3"/>
<dbReference type="PANTHER" id="PTHR34322">
    <property type="entry name" value="TRANSPOSASE, Y1_TNP DOMAIN-CONTAINING"/>
    <property type="match status" value="1"/>
</dbReference>
<organism evidence="3 4">
    <name type="scientific">Usitatibacter palustris</name>
    <dbReference type="NCBI Taxonomy" id="2732487"/>
    <lineage>
        <taxon>Bacteria</taxon>
        <taxon>Pseudomonadati</taxon>
        <taxon>Pseudomonadota</taxon>
        <taxon>Betaproteobacteria</taxon>
        <taxon>Nitrosomonadales</taxon>
        <taxon>Usitatibacteraceae</taxon>
        <taxon>Usitatibacter</taxon>
    </lineage>
</organism>
<evidence type="ECO:0000259" key="2">
    <source>
        <dbReference type="SMART" id="SM01321"/>
    </source>
</evidence>
<keyword evidence="4" id="KW-1185">Reference proteome</keyword>
<feature type="domain" description="Transposase IS200-like" evidence="2">
    <location>
        <begin position="9"/>
        <end position="124"/>
    </location>
</feature>
<evidence type="ECO:0000256" key="1">
    <source>
        <dbReference type="SAM" id="MobiDB-lite"/>
    </source>
</evidence>
<dbReference type="KEGG" id="upl:DSM104440_00608"/>
<evidence type="ECO:0000313" key="3">
    <source>
        <dbReference type="EMBL" id="QJR13818.1"/>
    </source>
</evidence>
<dbReference type="PANTHER" id="PTHR34322:SF2">
    <property type="entry name" value="TRANSPOSASE IS200-LIKE DOMAIN-CONTAINING PROTEIN"/>
    <property type="match status" value="1"/>
</dbReference>
<proteinExistence type="predicted"/>
<dbReference type="GO" id="GO:0003677">
    <property type="term" value="F:DNA binding"/>
    <property type="evidence" value="ECO:0007669"/>
    <property type="project" value="InterPro"/>
</dbReference>
<reference evidence="3 4" key="1">
    <citation type="submission" date="2020-04" db="EMBL/GenBank/DDBJ databases">
        <title>Usitatibacter rugosus gen. nov., sp. nov. and Usitatibacter palustris sp. nov., novel members of Usitatibacteraceae fam. nov. within the order Nitrosomonadales isolated from soil.</title>
        <authorList>
            <person name="Huber K.J."/>
            <person name="Neumann-Schaal M."/>
            <person name="Geppert A."/>
            <person name="Luckner M."/>
            <person name="Wanner G."/>
            <person name="Overmann J."/>
        </authorList>
    </citation>
    <scope>NUCLEOTIDE SEQUENCE [LARGE SCALE GENOMIC DNA]</scope>
    <source>
        <strain evidence="3 4">Swamp67</strain>
    </source>
</reference>
<accession>A0A6M4H3Z3</accession>
<dbReference type="SUPFAM" id="SSF143422">
    <property type="entry name" value="Transposase IS200-like"/>
    <property type="match status" value="1"/>
</dbReference>
<dbReference type="InterPro" id="IPR036515">
    <property type="entry name" value="Transposase_17_sf"/>
</dbReference>
<sequence>MARAPRTFIPGVPSHICVRGNNRQDIFLRDGDRLCFLDWLRIAAQAHGTAVHAYVLMTNHVHLLATGSDPVSVSRTLQDVGRRYVRYFNDRHGRCGTLFQGRFKEHLVQADRYYFACHRYVELNPVRAGMVSDPAEHAWSSYRHYSTGQPDSLVTPHDLMRGQRHAALFEGEVSNELDQRVRQCMSNGWVLGDPDFCATVEAALGFRASPVGRGKGSRKDAREANAGQQRLPEM</sequence>
<dbReference type="InterPro" id="IPR002686">
    <property type="entry name" value="Transposase_17"/>
</dbReference>
<protein>
    <recommendedName>
        <fullName evidence="2">Transposase IS200-like domain-containing protein</fullName>
    </recommendedName>
</protein>
<dbReference type="Proteomes" id="UP000503096">
    <property type="component" value="Chromosome"/>
</dbReference>
<gene>
    <name evidence="3" type="ORF">DSM104440_00608</name>
</gene>
<feature type="region of interest" description="Disordered" evidence="1">
    <location>
        <begin position="209"/>
        <end position="234"/>
    </location>
</feature>
<dbReference type="EMBL" id="CP053073">
    <property type="protein sequence ID" value="QJR13818.1"/>
    <property type="molecule type" value="Genomic_DNA"/>
</dbReference>
<dbReference type="Pfam" id="PF01797">
    <property type="entry name" value="Y1_Tnp"/>
    <property type="match status" value="1"/>
</dbReference>
<dbReference type="GO" id="GO:0004803">
    <property type="term" value="F:transposase activity"/>
    <property type="evidence" value="ECO:0007669"/>
    <property type="project" value="InterPro"/>
</dbReference>
<dbReference type="RefSeq" id="WP_171160558.1">
    <property type="nucleotide sequence ID" value="NZ_CP053073.1"/>
</dbReference>
<dbReference type="InParanoid" id="A0A6M4H3Z3"/>
<dbReference type="GO" id="GO:0006313">
    <property type="term" value="P:DNA transposition"/>
    <property type="evidence" value="ECO:0007669"/>
    <property type="project" value="InterPro"/>
</dbReference>
<name>A0A6M4H3Z3_9PROT</name>
<dbReference type="Gene3D" id="3.30.70.1290">
    <property type="entry name" value="Transposase IS200-like"/>
    <property type="match status" value="1"/>
</dbReference>
<dbReference type="SMART" id="SM01321">
    <property type="entry name" value="Y1_Tnp"/>
    <property type="match status" value="1"/>
</dbReference>